<protein>
    <submittedName>
        <fullName evidence="2">Uncharacterized protein</fullName>
    </submittedName>
</protein>
<evidence type="ECO:0000313" key="2">
    <source>
        <dbReference type="EMBL" id="AFZ84242.1"/>
    </source>
</evidence>
<keyword evidence="1" id="KW-0472">Membrane</keyword>
<keyword evidence="1" id="KW-0812">Transmembrane</keyword>
<keyword evidence="1" id="KW-1133">Transmembrane helix</keyword>
<reference evidence="2" key="1">
    <citation type="journal article" date="2013" name="PLoS ONE">
        <title>Insights into dynamics of mobile genetic elements in hyperthermophilic environments from five new thermococcus plasmids.</title>
        <authorList>
            <person name="Krupovic M."/>
            <person name="Gonnet M."/>
            <person name="Hania W.B."/>
            <person name="Forterre P."/>
            <person name="Erauso G."/>
        </authorList>
    </citation>
    <scope>NUCLEOTIDE SEQUENCE</scope>
    <source>
        <plasmid evidence="2">pIRI33</plasmid>
    </source>
</reference>
<sequence length="51" mass="6095">MGRAKFKYHNVASRNSKGVFSAKGGRVWGEFPILFYHFFVNVYIRIFRFFT</sequence>
<accession>L0B8E5</accession>
<proteinExistence type="predicted"/>
<evidence type="ECO:0000256" key="1">
    <source>
        <dbReference type="SAM" id="Phobius"/>
    </source>
</evidence>
<dbReference type="AlphaFoldDB" id="L0B8E5"/>
<name>L0B8E5_9EURY</name>
<organism evidence="2">
    <name type="scientific">Thermococcus sp. IRI33</name>
    <dbReference type="NCBI Taxonomy" id="1197733"/>
    <lineage>
        <taxon>Archaea</taxon>
        <taxon>Methanobacteriati</taxon>
        <taxon>Methanobacteriota</taxon>
        <taxon>Thermococci</taxon>
        <taxon>Thermococcales</taxon>
        <taxon>Thermococcaceae</taxon>
        <taxon>Thermococcus</taxon>
    </lineage>
</organism>
<gene>
    <name evidence="2" type="ORF">i33-2</name>
</gene>
<geneLocation type="plasmid" evidence="2">
    <name>pIRI33</name>
</geneLocation>
<feature type="transmembrane region" description="Helical" evidence="1">
    <location>
        <begin position="33"/>
        <end position="50"/>
    </location>
</feature>
<keyword evidence="2" id="KW-0614">Plasmid</keyword>
<dbReference type="EMBL" id="JQ661329">
    <property type="protein sequence ID" value="AFZ84242.1"/>
    <property type="molecule type" value="Genomic_DNA"/>
</dbReference>